<keyword evidence="8 11" id="KW-0472">Membrane</keyword>
<evidence type="ECO:0000259" key="12">
    <source>
        <dbReference type="Pfam" id="PF12019"/>
    </source>
</evidence>
<dbReference type="Proteomes" id="UP001302429">
    <property type="component" value="Chromosome"/>
</dbReference>
<evidence type="ECO:0000313" key="13">
    <source>
        <dbReference type="EMBL" id="WOE75842.1"/>
    </source>
</evidence>
<evidence type="ECO:0000256" key="11">
    <source>
        <dbReference type="SAM" id="Phobius"/>
    </source>
</evidence>
<proteinExistence type="inferred from homology"/>
<evidence type="ECO:0000256" key="7">
    <source>
        <dbReference type="ARBA" id="ARBA00022989"/>
    </source>
</evidence>
<dbReference type="SUPFAM" id="SSF54523">
    <property type="entry name" value="Pili subunits"/>
    <property type="match status" value="1"/>
</dbReference>
<evidence type="ECO:0000256" key="5">
    <source>
        <dbReference type="ARBA" id="ARBA00022519"/>
    </source>
</evidence>
<dbReference type="Pfam" id="PF07963">
    <property type="entry name" value="N_methyl"/>
    <property type="match status" value="1"/>
</dbReference>
<keyword evidence="6 11" id="KW-0812">Transmembrane</keyword>
<dbReference type="PROSITE" id="PS00409">
    <property type="entry name" value="PROKAR_NTER_METHYL"/>
    <property type="match status" value="1"/>
</dbReference>
<dbReference type="GO" id="GO:0005886">
    <property type="term" value="C:plasma membrane"/>
    <property type="evidence" value="ECO:0007669"/>
    <property type="project" value="UniProtKB-SubCell"/>
</dbReference>
<evidence type="ECO:0000313" key="14">
    <source>
        <dbReference type="Proteomes" id="UP001302429"/>
    </source>
</evidence>
<dbReference type="Pfam" id="PF12019">
    <property type="entry name" value="GspH"/>
    <property type="match status" value="1"/>
</dbReference>
<dbReference type="PRINTS" id="PR00885">
    <property type="entry name" value="BCTERIALGSPH"/>
</dbReference>
<reference evidence="13 14" key="1">
    <citation type="submission" date="2023-10" db="EMBL/GenBank/DDBJ databases">
        <title>Complete genome sequence of a Sphingomonadaceae bacterium.</title>
        <authorList>
            <person name="Yan C."/>
        </authorList>
    </citation>
    <scope>NUCLEOTIDE SEQUENCE [LARGE SCALE GENOMIC DNA]</scope>
    <source>
        <strain evidence="13 14">SCSIO 66989</strain>
    </source>
</reference>
<sequence>MAKGERGFTLIELLVVVAIIGLGVTAVIFALPGNDRTLYADADRFAARVAAARDLAVVGGQPVALWVSPSGYGFEQRIEGQWQPMSARGIDRADWRDGTMAMLGDDGMQRLAFDNNGLPNEGIVVELRNGETAAAISVNDLGEVSVDR</sequence>
<dbReference type="InterPro" id="IPR045584">
    <property type="entry name" value="Pilin-like"/>
</dbReference>
<dbReference type="InterPro" id="IPR022346">
    <property type="entry name" value="T2SS_GspH"/>
</dbReference>
<keyword evidence="3" id="KW-1003">Cell membrane</keyword>
<comment type="subcellular location">
    <subcellularLocation>
        <location evidence="1">Cell inner membrane</location>
        <topology evidence="1">Single-pass membrane protein</topology>
    </subcellularLocation>
</comment>
<evidence type="ECO:0000256" key="1">
    <source>
        <dbReference type="ARBA" id="ARBA00004377"/>
    </source>
</evidence>
<dbReference type="GO" id="GO:0015627">
    <property type="term" value="C:type II protein secretion system complex"/>
    <property type="evidence" value="ECO:0007669"/>
    <property type="project" value="InterPro"/>
</dbReference>
<dbReference type="GO" id="GO:0015628">
    <property type="term" value="P:protein secretion by the type II secretion system"/>
    <property type="evidence" value="ECO:0007669"/>
    <property type="project" value="InterPro"/>
</dbReference>
<dbReference type="InterPro" id="IPR012902">
    <property type="entry name" value="N_methyl_site"/>
</dbReference>
<dbReference type="InterPro" id="IPR002416">
    <property type="entry name" value="T2SS_protein-GspH"/>
</dbReference>
<gene>
    <name evidence="13" type="ORF">RB602_03770</name>
</gene>
<comment type="similarity">
    <text evidence="9">Belongs to the GSP H family.</text>
</comment>
<dbReference type="RefSeq" id="WP_317083084.1">
    <property type="nucleotide sequence ID" value="NZ_CP136594.1"/>
</dbReference>
<evidence type="ECO:0000256" key="6">
    <source>
        <dbReference type="ARBA" id="ARBA00022692"/>
    </source>
</evidence>
<feature type="transmembrane region" description="Helical" evidence="11">
    <location>
        <begin position="7"/>
        <end position="31"/>
    </location>
</feature>
<dbReference type="EMBL" id="CP136594">
    <property type="protein sequence ID" value="WOE75842.1"/>
    <property type="molecule type" value="Genomic_DNA"/>
</dbReference>
<dbReference type="Gene3D" id="3.55.40.10">
    <property type="entry name" value="minor pseudopilin epsh domain"/>
    <property type="match status" value="1"/>
</dbReference>
<feature type="domain" description="General secretion pathway GspH" evidence="12">
    <location>
        <begin position="42"/>
        <end position="142"/>
    </location>
</feature>
<evidence type="ECO:0000256" key="4">
    <source>
        <dbReference type="ARBA" id="ARBA00022481"/>
    </source>
</evidence>
<evidence type="ECO:0000256" key="9">
    <source>
        <dbReference type="ARBA" id="ARBA00025772"/>
    </source>
</evidence>
<evidence type="ECO:0000256" key="2">
    <source>
        <dbReference type="ARBA" id="ARBA00021549"/>
    </source>
</evidence>
<keyword evidence="4" id="KW-0488">Methylation</keyword>
<dbReference type="KEGG" id="acoa:RB602_03770"/>
<name>A0AA97I198_9SPHN</name>
<organism evidence="13 14">
    <name type="scientific">Alterisphingorhabdus coralli</name>
    <dbReference type="NCBI Taxonomy" id="3071408"/>
    <lineage>
        <taxon>Bacteria</taxon>
        <taxon>Pseudomonadati</taxon>
        <taxon>Pseudomonadota</taxon>
        <taxon>Alphaproteobacteria</taxon>
        <taxon>Sphingomonadales</taxon>
        <taxon>Sphingomonadaceae</taxon>
        <taxon>Alterisphingorhabdus (ex Yan et al. 2024)</taxon>
    </lineage>
</organism>
<evidence type="ECO:0000256" key="3">
    <source>
        <dbReference type="ARBA" id="ARBA00022475"/>
    </source>
</evidence>
<evidence type="ECO:0000256" key="10">
    <source>
        <dbReference type="ARBA" id="ARBA00030775"/>
    </source>
</evidence>
<evidence type="ECO:0000256" key="8">
    <source>
        <dbReference type="ARBA" id="ARBA00023136"/>
    </source>
</evidence>
<keyword evidence="14" id="KW-1185">Reference proteome</keyword>
<keyword evidence="7 11" id="KW-1133">Transmembrane helix</keyword>
<dbReference type="NCBIfam" id="TIGR02532">
    <property type="entry name" value="IV_pilin_GFxxxE"/>
    <property type="match status" value="1"/>
</dbReference>
<dbReference type="AlphaFoldDB" id="A0AA97I198"/>
<accession>A0AA97I198</accession>
<keyword evidence="5" id="KW-0997">Cell inner membrane</keyword>
<protein>
    <recommendedName>
        <fullName evidence="2">Type II secretion system protein H</fullName>
    </recommendedName>
    <alternativeName>
        <fullName evidence="10">General secretion pathway protein H</fullName>
    </alternativeName>
</protein>